<evidence type="ECO:0000256" key="5">
    <source>
        <dbReference type="ARBA" id="ARBA00011270"/>
    </source>
</evidence>
<dbReference type="FunFam" id="3.40.50.1100:FF:000004">
    <property type="entry name" value="Tryptophan synthase beta chain"/>
    <property type="match status" value="1"/>
</dbReference>
<keyword evidence="8 12" id="KW-0663">Pyridoxal phosphate</keyword>
<dbReference type="GO" id="GO:0005737">
    <property type="term" value="C:cytoplasm"/>
    <property type="evidence" value="ECO:0007669"/>
    <property type="project" value="TreeGrafter"/>
</dbReference>
<comment type="similarity">
    <text evidence="4 12">Belongs to the TrpB family.</text>
</comment>
<comment type="function">
    <text evidence="2 12">The beta subunit is responsible for the synthesis of L-tryptophan from indole and L-serine.</text>
</comment>
<dbReference type="AlphaFoldDB" id="A0A5D5APL7"/>
<dbReference type="NCBIfam" id="TIGR00263">
    <property type="entry name" value="trpB"/>
    <property type="match status" value="1"/>
</dbReference>
<dbReference type="RefSeq" id="WP_149079576.1">
    <property type="nucleotide sequence ID" value="NZ_VTAW01000001.1"/>
</dbReference>
<dbReference type="PROSITE" id="PS00168">
    <property type="entry name" value="TRP_SYNTHASE_BETA"/>
    <property type="match status" value="1"/>
</dbReference>
<feature type="domain" description="Tryptophan synthase beta chain-like PALP" evidence="13">
    <location>
        <begin position="54"/>
        <end position="374"/>
    </location>
</feature>
<dbReference type="InterPro" id="IPR006654">
    <property type="entry name" value="Trp_synth_beta"/>
</dbReference>
<evidence type="ECO:0000256" key="1">
    <source>
        <dbReference type="ARBA" id="ARBA00001933"/>
    </source>
</evidence>
<protein>
    <recommendedName>
        <fullName evidence="12">Tryptophan synthase beta chain</fullName>
        <ecNumber evidence="12">4.2.1.20</ecNumber>
    </recommendedName>
</protein>
<comment type="catalytic activity">
    <reaction evidence="11 12">
        <text>(1S,2R)-1-C-(indol-3-yl)glycerol 3-phosphate + L-serine = D-glyceraldehyde 3-phosphate + L-tryptophan + H2O</text>
        <dbReference type="Rhea" id="RHEA:10532"/>
        <dbReference type="ChEBI" id="CHEBI:15377"/>
        <dbReference type="ChEBI" id="CHEBI:33384"/>
        <dbReference type="ChEBI" id="CHEBI:57912"/>
        <dbReference type="ChEBI" id="CHEBI:58866"/>
        <dbReference type="ChEBI" id="CHEBI:59776"/>
        <dbReference type="EC" id="4.2.1.20"/>
    </reaction>
</comment>
<dbReference type="EMBL" id="VTAW01000001">
    <property type="protein sequence ID" value="TYT63769.1"/>
    <property type="molecule type" value="Genomic_DNA"/>
</dbReference>
<dbReference type="InterPro" id="IPR006653">
    <property type="entry name" value="Trp_synth_b_CS"/>
</dbReference>
<comment type="subunit">
    <text evidence="5 12">Tetramer of two alpha and two beta chains.</text>
</comment>
<gene>
    <name evidence="12 14" type="primary">trpB</name>
    <name evidence="14" type="ORF">FYC77_00665</name>
</gene>
<evidence type="ECO:0000256" key="7">
    <source>
        <dbReference type="ARBA" id="ARBA00022822"/>
    </source>
</evidence>
<keyword evidence="7 12" id="KW-0822">Tryptophan biosynthesis</keyword>
<dbReference type="InterPro" id="IPR036052">
    <property type="entry name" value="TrpB-like_PALP_sf"/>
</dbReference>
<reference evidence="14 15" key="1">
    <citation type="submission" date="2019-08" db="EMBL/GenBank/DDBJ databases">
        <title>Archaea genome.</title>
        <authorList>
            <person name="Kajale S."/>
            <person name="Shouche Y."/>
            <person name="Deshpande N."/>
            <person name="Sharma A."/>
        </authorList>
    </citation>
    <scope>NUCLEOTIDE SEQUENCE [LARGE SCALE GENOMIC DNA]</scope>
    <source>
        <strain evidence="14 15">ESP3B_9</strain>
    </source>
</reference>
<feature type="modified residue" description="N6-(pyridoxal phosphate)lysine" evidence="12">
    <location>
        <position position="88"/>
    </location>
</feature>
<comment type="cofactor">
    <cofactor evidence="1 12">
        <name>pyridoxal 5'-phosphate</name>
        <dbReference type="ChEBI" id="CHEBI:597326"/>
    </cofactor>
</comment>
<dbReference type="GO" id="GO:0004834">
    <property type="term" value="F:tryptophan synthase activity"/>
    <property type="evidence" value="ECO:0007669"/>
    <property type="project" value="UniProtKB-UniRule"/>
</dbReference>
<dbReference type="Proteomes" id="UP000324104">
    <property type="component" value="Unassembled WGS sequence"/>
</dbReference>
<dbReference type="HAMAP" id="MF_00133">
    <property type="entry name" value="Trp_synth_beta"/>
    <property type="match status" value="1"/>
</dbReference>
<dbReference type="PANTHER" id="PTHR48077:SF3">
    <property type="entry name" value="TRYPTOPHAN SYNTHASE"/>
    <property type="match status" value="1"/>
</dbReference>
<evidence type="ECO:0000256" key="6">
    <source>
        <dbReference type="ARBA" id="ARBA00022605"/>
    </source>
</evidence>
<dbReference type="UniPathway" id="UPA00035">
    <property type="reaction ID" value="UER00044"/>
</dbReference>
<dbReference type="PIRSF" id="PIRSF001413">
    <property type="entry name" value="Trp_syn_beta"/>
    <property type="match status" value="1"/>
</dbReference>
<keyword evidence="9 12" id="KW-0057">Aromatic amino acid biosynthesis</keyword>
<dbReference type="SUPFAM" id="SSF53686">
    <property type="entry name" value="Tryptophan synthase beta subunit-like PLP-dependent enzymes"/>
    <property type="match status" value="1"/>
</dbReference>
<dbReference type="InterPro" id="IPR023026">
    <property type="entry name" value="Trp_synth_beta/beta-like"/>
</dbReference>
<dbReference type="EC" id="4.2.1.20" evidence="12"/>
<dbReference type="Pfam" id="PF00291">
    <property type="entry name" value="PALP"/>
    <property type="match status" value="1"/>
</dbReference>
<evidence type="ECO:0000256" key="10">
    <source>
        <dbReference type="ARBA" id="ARBA00023239"/>
    </source>
</evidence>
<keyword evidence="10 12" id="KW-0456">Lyase</keyword>
<proteinExistence type="inferred from homology"/>
<dbReference type="Gene3D" id="3.40.50.1100">
    <property type="match status" value="2"/>
</dbReference>
<evidence type="ECO:0000313" key="14">
    <source>
        <dbReference type="EMBL" id="TYT63769.1"/>
    </source>
</evidence>
<dbReference type="PANTHER" id="PTHR48077">
    <property type="entry name" value="TRYPTOPHAN SYNTHASE-RELATED"/>
    <property type="match status" value="1"/>
</dbReference>
<evidence type="ECO:0000256" key="3">
    <source>
        <dbReference type="ARBA" id="ARBA00004733"/>
    </source>
</evidence>
<dbReference type="InterPro" id="IPR001926">
    <property type="entry name" value="TrpB-like_PALP"/>
</dbReference>
<name>A0A5D5APL7_9EURY</name>
<evidence type="ECO:0000256" key="9">
    <source>
        <dbReference type="ARBA" id="ARBA00023141"/>
    </source>
</evidence>
<evidence type="ECO:0000256" key="2">
    <source>
        <dbReference type="ARBA" id="ARBA00002786"/>
    </source>
</evidence>
<keyword evidence="15" id="KW-1185">Reference proteome</keyword>
<evidence type="ECO:0000256" key="12">
    <source>
        <dbReference type="HAMAP-Rule" id="MF_00133"/>
    </source>
</evidence>
<accession>A0A5D5APL7</accession>
<comment type="pathway">
    <text evidence="3 12">Amino-acid biosynthesis; L-tryptophan biosynthesis; L-tryptophan from chorismate: step 5/5.</text>
</comment>
<evidence type="ECO:0000256" key="8">
    <source>
        <dbReference type="ARBA" id="ARBA00022898"/>
    </source>
</evidence>
<evidence type="ECO:0000256" key="4">
    <source>
        <dbReference type="ARBA" id="ARBA00009982"/>
    </source>
</evidence>
<evidence type="ECO:0000313" key="15">
    <source>
        <dbReference type="Proteomes" id="UP000324104"/>
    </source>
</evidence>
<comment type="caution">
    <text evidence="14">The sequence shown here is derived from an EMBL/GenBank/DDBJ whole genome shotgun (WGS) entry which is preliminary data.</text>
</comment>
<keyword evidence="6 12" id="KW-0028">Amino-acid biosynthesis</keyword>
<evidence type="ECO:0000256" key="11">
    <source>
        <dbReference type="ARBA" id="ARBA00049047"/>
    </source>
</evidence>
<dbReference type="CDD" id="cd06446">
    <property type="entry name" value="Trp-synth_B"/>
    <property type="match status" value="1"/>
</dbReference>
<evidence type="ECO:0000259" key="13">
    <source>
        <dbReference type="Pfam" id="PF00291"/>
    </source>
</evidence>
<sequence>MALDNSQQTFGQFGGRYVPEPLEDVLADLADEYDRVKDDDEFQAELDELLRDFAGRPTPLYHASRLSEKYGAKIYLKREDLMHGGAHKLNNALGQALMAKHAGKERLIAETGAGQHGTATAIVGALTGLETEIYQGKKDVERQQMNAFRMEQMGATLNEVTRGGAGLADAVDAALEDLIENFDNTHYLVGSVVGPDPWPRMVRDFQSVIGEEAREQILEQEGALPDAAVACVGGGSNAMGLFHPFYDDEEVDFHGAEAAGKGLDSGQHAAPLSSGKEEVYQGMRTRVIDDDVEVHSVAAGLDYPGVGPEHANYSETDRCSYHGVVDEDALEAFQDLCEYEGIVPALESSHAVALAKQVAEDMDEDDVLLVNLSGRGDKDVEKIANEYLA</sequence>
<organism evidence="14 15">
    <name type="scientific">Natrialba swarupiae</name>
    <dbReference type="NCBI Taxonomy" id="2448032"/>
    <lineage>
        <taxon>Archaea</taxon>
        <taxon>Methanobacteriati</taxon>
        <taxon>Methanobacteriota</taxon>
        <taxon>Stenosarchaea group</taxon>
        <taxon>Halobacteria</taxon>
        <taxon>Halobacteriales</taxon>
        <taxon>Natrialbaceae</taxon>
        <taxon>Natrialba</taxon>
    </lineage>
</organism>